<protein>
    <submittedName>
        <fullName evidence="1">Uncharacterized protein</fullName>
    </submittedName>
</protein>
<dbReference type="HOGENOM" id="CLU_1903160_0_0_11"/>
<dbReference type="EMBL" id="CP011312">
    <property type="protein sequence ID" value="AKE41617.1"/>
    <property type="molecule type" value="Genomic_DNA"/>
</dbReference>
<proteinExistence type="predicted"/>
<dbReference type="AlphaFoldDB" id="A0A0F6R0A6"/>
<organism evidence="1 2">
    <name type="scientific">Corynebacterium kutscheri</name>
    <dbReference type="NCBI Taxonomy" id="35755"/>
    <lineage>
        <taxon>Bacteria</taxon>
        <taxon>Bacillati</taxon>
        <taxon>Actinomycetota</taxon>
        <taxon>Actinomycetes</taxon>
        <taxon>Mycobacteriales</taxon>
        <taxon>Corynebacteriaceae</taxon>
        <taxon>Corynebacterium</taxon>
    </lineage>
</organism>
<reference evidence="1 2" key="1">
    <citation type="journal article" date="2015" name="Genome Announc.">
        <title>Complete Genome Sequence of Corynebacterium kutscheri DSM 20755, a Corynebacterial Type Strain with Remarkably Low G+C Content of Chromosomal DNA.</title>
        <authorList>
            <person name="Ruckert C."/>
            <person name="Albersmeier A."/>
            <person name="Winkler A."/>
            <person name="Tauch A."/>
        </authorList>
    </citation>
    <scope>NUCLEOTIDE SEQUENCE [LARGE SCALE GENOMIC DNA]</scope>
    <source>
        <strain evidence="1 2">DSM 20755</strain>
    </source>
</reference>
<evidence type="ECO:0000313" key="1">
    <source>
        <dbReference type="EMBL" id="AKE41617.1"/>
    </source>
</evidence>
<gene>
    <name evidence="1" type="ORF">UL82_07275</name>
</gene>
<dbReference type="Proteomes" id="UP000033457">
    <property type="component" value="Chromosome"/>
</dbReference>
<accession>A0A0F6R0A6</accession>
<sequence length="133" mass="15635">MVVLSTTYFLAREESINDAYEIYKSRITRANQEEFISILFFSQEVSPSEEGTILEILLDQFKEENKGENIEGLLLFRVDCIANLMQINKEFHIDTPDLEKLASYLFMDEEYSVKDKYPSFVFSQKLRTLEHVD</sequence>
<keyword evidence="2" id="KW-1185">Reference proteome</keyword>
<name>A0A0F6R0A6_9CORY</name>
<dbReference type="KEGG" id="cku:UL82_07275"/>
<dbReference type="RefSeq" id="WP_046439987.1">
    <property type="nucleotide sequence ID" value="NZ_CP011312.1"/>
</dbReference>
<evidence type="ECO:0000313" key="2">
    <source>
        <dbReference type="Proteomes" id="UP000033457"/>
    </source>
</evidence>